<dbReference type="Proteomes" id="UP001235712">
    <property type="component" value="Unassembled WGS sequence"/>
</dbReference>
<dbReference type="HAMAP" id="MF_01384">
    <property type="entry name" value="UreD"/>
    <property type="match status" value="1"/>
</dbReference>
<comment type="similarity">
    <text evidence="2">Belongs to the UreD family.</text>
</comment>
<protein>
    <recommendedName>
        <fullName evidence="2">Urease accessory protein UreD</fullName>
    </recommendedName>
</protein>
<comment type="caution">
    <text evidence="3">The sequence shown here is derived from an EMBL/GenBank/DDBJ whole genome shotgun (WGS) entry which is preliminary data.</text>
</comment>
<evidence type="ECO:0000256" key="1">
    <source>
        <dbReference type="ARBA" id="ARBA00023186"/>
    </source>
</evidence>
<comment type="function">
    <text evidence="2">Required for maturation of urease via the functional incorporation of the urease nickel metallocenter.</text>
</comment>
<evidence type="ECO:0000313" key="4">
    <source>
        <dbReference type="Proteomes" id="UP001235712"/>
    </source>
</evidence>
<comment type="subunit">
    <text evidence="2">UreD, UreF and UreG form a complex that acts as a GTP-hydrolysis-dependent molecular chaperone, activating the urease apoprotein by helping to assemble the nickel containing metallocenter of UreC. The UreE protein probably delivers the nickel.</text>
</comment>
<dbReference type="RefSeq" id="WP_307239904.1">
    <property type="nucleotide sequence ID" value="NZ_JAUSQZ010000001.1"/>
</dbReference>
<proteinExistence type="inferred from homology"/>
<keyword evidence="4" id="KW-1185">Reference proteome</keyword>
<dbReference type="Pfam" id="PF01774">
    <property type="entry name" value="UreD"/>
    <property type="match status" value="1"/>
</dbReference>
<keyword evidence="2" id="KW-0996">Nickel insertion</keyword>
<dbReference type="EMBL" id="JAUSQZ010000001">
    <property type="protein sequence ID" value="MDP9825777.1"/>
    <property type="molecule type" value="Genomic_DNA"/>
</dbReference>
<keyword evidence="1 2" id="KW-0143">Chaperone</keyword>
<evidence type="ECO:0000313" key="3">
    <source>
        <dbReference type="EMBL" id="MDP9825777.1"/>
    </source>
</evidence>
<organism evidence="3 4">
    <name type="scientific">Kineosporia succinea</name>
    <dbReference type="NCBI Taxonomy" id="84632"/>
    <lineage>
        <taxon>Bacteria</taxon>
        <taxon>Bacillati</taxon>
        <taxon>Actinomycetota</taxon>
        <taxon>Actinomycetes</taxon>
        <taxon>Kineosporiales</taxon>
        <taxon>Kineosporiaceae</taxon>
        <taxon>Kineosporia</taxon>
    </lineage>
</organism>
<sequence length="236" mass="24087">MRSRLEIVAELRGGRTVVRAIRGGGHFAGRQTEPGTVHLVGTAAGPLGGDHAVVDVHVHEGARLSVRSAGATIIQPGRLQPDSVVELNLHVHDGAYLDLATEPTVVCHGAHHENRTTIGLSGSGQARVVEQVLLGRAYEPPGVWAGRTVVTRDGSPLLRHTLRSSLVAVGGVRVISTLVSTEGSYTPATTGDASALPLAGGGLLVTATGSDLLPVEADLLGATNAARVAAYAAPGS</sequence>
<comment type="subcellular location">
    <subcellularLocation>
        <location evidence="2">Cytoplasm</location>
    </subcellularLocation>
</comment>
<evidence type="ECO:0000256" key="2">
    <source>
        <dbReference type="HAMAP-Rule" id="MF_01384"/>
    </source>
</evidence>
<keyword evidence="2" id="KW-0963">Cytoplasm</keyword>
<reference evidence="3 4" key="1">
    <citation type="submission" date="2023-07" db="EMBL/GenBank/DDBJ databases">
        <title>Sequencing the genomes of 1000 actinobacteria strains.</title>
        <authorList>
            <person name="Klenk H.-P."/>
        </authorList>
    </citation>
    <scope>NUCLEOTIDE SEQUENCE [LARGE SCALE GENOMIC DNA]</scope>
    <source>
        <strain evidence="3 4">DSM 44388</strain>
    </source>
</reference>
<dbReference type="InterPro" id="IPR002669">
    <property type="entry name" value="UreD"/>
</dbReference>
<name>A0ABT9NZC3_9ACTN</name>
<gene>
    <name evidence="2" type="primary">ureD</name>
    <name evidence="3" type="ORF">J2S57_001526</name>
</gene>
<accession>A0ABT9NZC3</accession>